<evidence type="ECO:0000313" key="2">
    <source>
        <dbReference type="Proteomes" id="UP000241462"/>
    </source>
</evidence>
<dbReference type="AlphaFoldDB" id="A0A2T3A4L2"/>
<organism evidence="1 2">
    <name type="scientific">Coniella lustricola</name>
    <dbReference type="NCBI Taxonomy" id="2025994"/>
    <lineage>
        <taxon>Eukaryota</taxon>
        <taxon>Fungi</taxon>
        <taxon>Dikarya</taxon>
        <taxon>Ascomycota</taxon>
        <taxon>Pezizomycotina</taxon>
        <taxon>Sordariomycetes</taxon>
        <taxon>Sordariomycetidae</taxon>
        <taxon>Diaporthales</taxon>
        <taxon>Schizoparmaceae</taxon>
        <taxon>Coniella</taxon>
    </lineage>
</organism>
<dbReference type="Proteomes" id="UP000241462">
    <property type="component" value="Unassembled WGS sequence"/>
</dbReference>
<accession>A0A2T3A4L2</accession>
<gene>
    <name evidence="1" type="ORF">BD289DRAFT_436924</name>
</gene>
<keyword evidence="2" id="KW-1185">Reference proteome</keyword>
<evidence type="ECO:0000313" key="1">
    <source>
        <dbReference type="EMBL" id="PSR82756.1"/>
    </source>
</evidence>
<protein>
    <submittedName>
        <fullName evidence="1">Uncharacterized protein</fullName>
    </submittedName>
</protein>
<name>A0A2T3A4L2_9PEZI</name>
<reference evidence="1 2" key="1">
    <citation type="journal article" date="2018" name="Mycol. Prog.">
        <title>Coniella lustricola, a new species from submerged detritus.</title>
        <authorList>
            <person name="Raudabaugh D.B."/>
            <person name="Iturriaga T."/>
            <person name="Carver A."/>
            <person name="Mondo S."/>
            <person name="Pangilinan J."/>
            <person name="Lipzen A."/>
            <person name="He G."/>
            <person name="Amirebrahimi M."/>
            <person name="Grigoriev I.V."/>
            <person name="Miller A.N."/>
        </authorList>
    </citation>
    <scope>NUCLEOTIDE SEQUENCE [LARGE SCALE GENOMIC DNA]</scope>
    <source>
        <strain evidence="1 2">B22-T-1</strain>
    </source>
</reference>
<sequence>MWSINFKLTVETYEPYFIGVRNISHFDPRRTSGLHLSFCQPSALMMLGAFAETQIPYFSNASRI</sequence>
<dbReference type="EMBL" id="KZ678471">
    <property type="protein sequence ID" value="PSR82756.1"/>
    <property type="molecule type" value="Genomic_DNA"/>
</dbReference>
<proteinExistence type="predicted"/>
<dbReference type="InParanoid" id="A0A2T3A4L2"/>